<dbReference type="InterPro" id="IPR011006">
    <property type="entry name" value="CheY-like_superfamily"/>
</dbReference>
<dbReference type="Gene3D" id="3.30.450.20">
    <property type="entry name" value="PAS domain"/>
    <property type="match status" value="1"/>
</dbReference>
<proteinExistence type="predicted"/>
<dbReference type="InterPro" id="IPR035965">
    <property type="entry name" value="PAS-like_dom_sf"/>
</dbReference>
<dbReference type="InterPro" id="IPR005561">
    <property type="entry name" value="ANTAR"/>
</dbReference>
<keyword evidence="3" id="KW-1185">Reference proteome</keyword>
<name>A0ABV4BYJ5_9MYCO</name>
<evidence type="ECO:0000313" key="2">
    <source>
        <dbReference type="EMBL" id="MEY8015377.1"/>
    </source>
</evidence>
<comment type="caution">
    <text evidence="2">The sequence shown here is derived from an EMBL/GenBank/DDBJ whole genome shotgun (WGS) entry which is preliminary data.</text>
</comment>
<protein>
    <submittedName>
        <fullName evidence="2">ANTAR domain-containing protein</fullName>
    </submittedName>
</protein>
<dbReference type="Proteomes" id="UP001564760">
    <property type="component" value="Unassembled WGS sequence"/>
</dbReference>
<gene>
    <name evidence="2" type="ORF">AB8998_10305</name>
</gene>
<accession>A0ABV4BYJ5</accession>
<dbReference type="EMBL" id="JBGEDP010000001">
    <property type="protein sequence ID" value="MEY8015377.1"/>
    <property type="molecule type" value="Genomic_DNA"/>
</dbReference>
<organism evidence="2 3">
    <name type="scientific">Mycobacterium servetii</name>
    <dbReference type="NCBI Taxonomy" id="3237418"/>
    <lineage>
        <taxon>Bacteria</taxon>
        <taxon>Bacillati</taxon>
        <taxon>Actinomycetota</taxon>
        <taxon>Actinomycetes</taxon>
        <taxon>Mycobacteriales</taxon>
        <taxon>Mycobacteriaceae</taxon>
        <taxon>Mycobacterium</taxon>
    </lineage>
</organism>
<dbReference type="SMART" id="SM01012">
    <property type="entry name" value="ANTAR"/>
    <property type="match status" value="1"/>
</dbReference>
<sequence length="247" mass="26839">MSRIVDEHRFDAIAAAVPGGQSGPVGIAFLDCDLNIRGFDATFETVTMRRRDETLGQNVFDVFPDNPDDPQATGSSLLAASMESALRRRSTDPIPICRYDITDPQNPGVYLPKLWSSTSTAVDDGGEQIGVLHRVVEITALDAALSALALHNEHAIPFNPAEQLHILSALAAVVGADRARVHALARERDQLRRALESRDVIGQAKGMLMERFSVDAVEAFDMLVKLSQRTNVVLAEIAKKVVEIDSA</sequence>
<dbReference type="Pfam" id="PF03861">
    <property type="entry name" value="ANTAR"/>
    <property type="match status" value="1"/>
</dbReference>
<dbReference type="SUPFAM" id="SSF52172">
    <property type="entry name" value="CheY-like"/>
    <property type="match status" value="1"/>
</dbReference>
<dbReference type="SUPFAM" id="SSF55785">
    <property type="entry name" value="PYP-like sensor domain (PAS domain)"/>
    <property type="match status" value="1"/>
</dbReference>
<feature type="domain" description="ANTAR" evidence="1">
    <location>
        <begin position="181"/>
        <end position="242"/>
    </location>
</feature>
<dbReference type="Gene3D" id="1.10.10.10">
    <property type="entry name" value="Winged helix-like DNA-binding domain superfamily/Winged helix DNA-binding domain"/>
    <property type="match status" value="1"/>
</dbReference>
<dbReference type="InterPro" id="IPR036388">
    <property type="entry name" value="WH-like_DNA-bd_sf"/>
</dbReference>
<dbReference type="RefSeq" id="WP_369737840.1">
    <property type="nucleotide sequence ID" value="NZ_JBGEDP010000001.1"/>
</dbReference>
<reference evidence="2 3" key="1">
    <citation type="submission" date="2024-08" db="EMBL/GenBank/DDBJ databases">
        <title>Mycobacterium servetensis sp. nov., a novel rapid-growing mycobacterial species recovered from a human patient in Zaragoza, Spain.</title>
        <authorList>
            <person name="Tristancho-Baro A.I."/>
            <person name="Buenestado-Serrano S."/>
            <person name="Garcia De Viedma D."/>
            <person name="Milagro-Beamonte A."/>
            <person name="Burillo N."/>
            <person name="Sanz S."/>
            <person name="Lopez-Calleja A.I."/>
            <person name="Penas-Utrilla D."/>
            <person name="Guardingo M."/>
            <person name="Garcia M.J."/>
            <person name="Vinuelas-Bayon J."/>
        </authorList>
    </citation>
    <scope>NUCLEOTIDE SEQUENCE [LARGE SCALE GENOMIC DNA]</scope>
    <source>
        <strain evidence="3">HUMS_12744610</strain>
    </source>
</reference>
<dbReference type="PROSITE" id="PS50921">
    <property type="entry name" value="ANTAR"/>
    <property type="match status" value="1"/>
</dbReference>
<evidence type="ECO:0000313" key="3">
    <source>
        <dbReference type="Proteomes" id="UP001564760"/>
    </source>
</evidence>
<evidence type="ECO:0000259" key="1">
    <source>
        <dbReference type="PROSITE" id="PS50921"/>
    </source>
</evidence>